<protein>
    <submittedName>
        <fullName evidence="2">Uncharacterized protein</fullName>
    </submittedName>
</protein>
<feature type="compositionally biased region" description="Acidic residues" evidence="1">
    <location>
        <begin position="24"/>
        <end position="34"/>
    </location>
</feature>
<gene>
    <name evidence="2" type="ORF">UAO_01957</name>
</gene>
<evidence type="ECO:0000313" key="3">
    <source>
        <dbReference type="Proteomes" id="UP000013866"/>
    </source>
</evidence>
<reference evidence="2 3" key="1">
    <citation type="submission" date="2013-02" db="EMBL/GenBank/DDBJ databases">
        <title>The Genome Sequence of Enterococcus villorum ATCC_700913.</title>
        <authorList>
            <consortium name="The Broad Institute Genome Sequencing Platform"/>
            <consortium name="The Broad Institute Genome Sequencing Center for Infectious Disease"/>
            <person name="Earl A.M."/>
            <person name="Gilmore M.S."/>
            <person name="Lebreton F."/>
            <person name="Walker B."/>
            <person name="Young S.K."/>
            <person name="Zeng Q."/>
            <person name="Gargeya S."/>
            <person name="Fitzgerald M."/>
            <person name="Haas B."/>
            <person name="Abouelleil A."/>
            <person name="Alvarado L."/>
            <person name="Arachchi H.M."/>
            <person name="Berlin A.M."/>
            <person name="Chapman S.B."/>
            <person name="Dewar J."/>
            <person name="Goldberg J."/>
            <person name="Griggs A."/>
            <person name="Gujja S."/>
            <person name="Hansen M."/>
            <person name="Howarth C."/>
            <person name="Imamovic A."/>
            <person name="Larimer J."/>
            <person name="McCowan C."/>
            <person name="Murphy C."/>
            <person name="Neiman D."/>
            <person name="Pearson M."/>
            <person name="Priest M."/>
            <person name="Roberts A."/>
            <person name="Saif S."/>
            <person name="Shea T."/>
            <person name="Sisk P."/>
            <person name="Sykes S."/>
            <person name="Wortman J."/>
            <person name="Nusbaum C."/>
            <person name="Birren B."/>
        </authorList>
    </citation>
    <scope>NUCLEOTIDE SEQUENCE [LARGE SCALE GENOMIC DNA]</scope>
    <source>
        <strain evidence="2 3">ATCC 700913</strain>
    </source>
</reference>
<accession>A0ABP2UQ61</accession>
<organism evidence="2 3">
    <name type="scientific">Enterococcus villorum ATCC 700913</name>
    <dbReference type="NCBI Taxonomy" id="1158604"/>
    <lineage>
        <taxon>Bacteria</taxon>
        <taxon>Bacillati</taxon>
        <taxon>Bacillota</taxon>
        <taxon>Bacilli</taxon>
        <taxon>Lactobacillales</taxon>
        <taxon>Enterococcaceae</taxon>
        <taxon>Enterococcus</taxon>
    </lineage>
</organism>
<dbReference type="EMBL" id="AJAN01000026">
    <property type="protein sequence ID" value="EOH88851.1"/>
    <property type="molecule type" value="Genomic_DNA"/>
</dbReference>
<evidence type="ECO:0000313" key="2">
    <source>
        <dbReference type="EMBL" id="EOH88851.1"/>
    </source>
</evidence>
<comment type="caution">
    <text evidence="2">The sequence shown here is derived from an EMBL/GenBank/DDBJ whole genome shotgun (WGS) entry which is preliminary data.</text>
</comment>
<name>A0ABP2UQ61_9ENTE</name>
<feature type="region of interest" description="Disordered" evidence="1">
    <location>
        <begin position="1"/>
        <end position="34"/>
    </location>
</feature>
<dbReference type="Proteomes" id="UP000013866">
    <property type="component" value="Unassembled WGS sequence"/>
</dbReference>
<proteinExistence type="predicted"/>
<keyword evidence="3" id="KW-1185">Reference proteome</keyword>
<evidence type="ECO:0000256" key="1">
    <source>
        <dbReference type="SAM" id="MobiDB-lite"/>
    </source>
</evidence>
<sequence>MNELANLDNYLTDPDYAKPPYEAPIDEEEEDESF</sequence>